<dbReference type="Pfam" id="PF13349">
    <property type="entry name" value="DUF4097"/>
    <property type="match status" value="1"/>
</dbReference>
<evidence type="ECO:0000259" key="2">
    <source>
        <dbReference type="Pfam" id="PF13349"/>
    </source>
</evidence>
<feature type="domain" description="DUF4097" evidence="2">
    <location>
        <begin position="48"/>
        <end position="245"/>
    </location>
</feature>
<keyword evidence="1" id="KW-0472">Membrane</keyword>
<feature type="transmembrane region" description="Helical" evidence="1">
    <location>
        <begin position="6"/>
        <end position="29"/>
    </location>
</feature>
<gene>
    <name evidence="3" type="ORF">SAMN02910451_00235</name>
</gene>
<accession>A0A1G5AGV6</accession>
<proteinExistence type="predicted"/>
<keyword evidence="1" id="KW-1133">Transmembrane helix</keyword>
<dbReference type="PROSITE" id="PS51257">
    <property type="entry name" value="PROKAR_LIPOPROTEIN"/>
    <property type="match status" value="1"/>
</dbReference>
<evidence type="ECO:0000256" key="1">
    <source>
        <dbReference type="SAM" id="Phobius"/>
    </source>
</evidence>
<keyword evidence="1" id="KW-0812">Transmembrane</keyword>
<dbReference type="InterPro" id="IPR025164">
    <property type="entry name" value="Toastrack_DUF4097"/>
</dbReference>
<organism evidence="3 4">
    <name type="scientific">Butyrivibrio hungatei</name>
    <dbReference type="NCBI Taxonomy" id="185008"/>
    <lineage>
        <taxon>Bacteria</taxon>
        <taxon>Bacillati</taxon>
        <taxon>Bacillota</taxon>
        <taxon>Clostridia</taxon>
        <taxon>Lachnospirales</taxon>
        <taxon>Lachnospiraceae</taxon>
        <taxon>Butyrivibrio</taxon>
    </lineage>
</organism>
<dbReference type="EMBL" id="FMUR01000003">
    <property type="protein sequence ID" value="SCX77095.1"/>
    <property type="molecule type" value="Genomic_DNA"/>
</dbReference>
<evidence type="ECO:0000313" key="4">
    <source>
        <dbReference type="Proteomes" id="UP000183047"/>
    </source>
</evidence>
<reference evidence="4" key="1">
    <citation type="submission" date="2016-10" db="EMBL/GenBank/DDBJ databases">
        <authorList>
            <person name="Varghese N."/>
            <person name="Submissions S."/>
        </authorList>
    </citation>
    <scope>NUCLEOTIDE SEQUENCE [LARGE SCALE GENOMIC DNA]</scope>
    <source>
        <strain evidence="4">XBD2006</strain>
    </source>
</reference>
<name>A0A1G5AGV6_9FIRM</name>
<evidence type="ECO:0000313" key="3">
    <source>
        <dbReference type="EMBL" id="SCX77095.1"/>
    </source>
</evidence>
<dbReference type="RefSeq" id="WP_074461067.1">
    <property type="nucleotide sequence ID" value="NZ_FMUR01000003.1"/>
</dbReference>
<dbReference type="AlphaFoldDB" id="A0A1G5AGV6"/>
<protein>
    <submittedName>
        <fullName evidence="3">Putative adhesin</fullName>
    </submittedName>
</protein>
<sequence length="252" mass="27559">MKKIYLWVLSVITFFAVLFGCAYHLYGLLGNKDKSNEMVSVSYDFDNIEKINIDASLVDMNMVAGDKFSVDFSGLKDLLPDVSEDNKILEIKQHSIDNDTSFNLFKSRRRNLHGVDNVLTITVPSGTELEEIDFVCALGDADITGVNVKKIDVECALGDIDIKDMTADQIYLEADMGDVSVDSADVRSIDATLSMGSFKADLVKDISEYGLELGVSMGECKVDGKSVSRKYTKAGKGGTVKVSCDMGDVNIK</sequence>
<dbReference type="Proteomes" id="UP000183047">
    <property type="component" value="Unassembled WGS sequence"/>
</dbReference>
<keyword evidence="4" id="KW-1185">Reference proteome</keyword>
<dbReference type="OrthoDB" id="2005537at2"/>